<feature type="compositionally biased region" description="Acidic residues" evidence="4">
    <location>
        <begin position="381"/>
        <end position="393"/>
    </location>
</feature>
<feature type="compositionally biased region" description="Acidic residues" evidence="4">
    <location>
        <begin position="269"/>
        <end position="283"/>
    </location>
</feature>
<feature type="compositionally biased region" description="Acidic residues" evidence="4">
    <location>
        <begin position="292"/>
        <end position="301"/>
    </location>
</feature>
<feature type="compositionally biased region" description="Polar residues" evidence="4">
    <location>
        <begin position="772"/>
        <end position="789"/>
    </location>
</feature>
<feature type="region of interest" description="Disordered" evidence="4">
    <location>
        <begin position="357"/>
        <end position="397"/>
    </location>
</feature>
<gene>
    <name evidence="6" type="ORF">QF4000004</name>
    <name evidence="5" type="ORF">wdlz-06GM15</name>
</gene>
<organism evidence="5">
    <name type="scientific">Ectropis obliqua nucleopolyhedrovirus</name>
    <dbReference type="NCBI Taxonomy" id="59376"/>
    <lineage>
        <taxon>Viruses</taxon>
        <taxon>Viruses incertae sedis</taxon>
        <taxon>Naldaviricetes</taxon>
        <taxon>Lefavirales</taxon>
        <taxon>Baculoviridae</taxon>
        <taxon>Alphabaculovirus</taxon>
        <taxon>Alphabaculovirus ecobliquae</taxon>
    </lineage>
</organism>
<reference evidence="5" key="1">
    <citation type="submission" date="2013-04" db="EMBL/GenBank/DDBJ databases">
        <authorList>
            <person name="Chen J."/>
            <person name="Hu Y."/>
            <person name="Yin Y."/>
            <person name="Wang B."/>
            <person name="Zhu Y."/>
        </authorList>
    </citation>
    <scope>NUCLEOTIDE SEQUENCE</scope>
    <source>
        <strain evidence="5">Unioasis 1</strain>
    </source>
</reference>
<name>S5TJ41_9ABAC</name>
<evidence type="ECO:0000256" key="1">
    <source>
        <dbReference type="ARBA" id="ARBA00022723"/>
    </source>
</evidence>
<proteinExistence type="predicted"/>
<dbReference type="GO" id="GO:0008270">
    <property type="term" value="F:zinc ion binding"/>
    <property type="evidence" value="ECO:0007669"/>
    <property type="project" value="UniProtKB-KW"/>
</dbReference>
<feature type="region of interest" description="Disordered" evidence="4">
    <location>
        <begin position="772"/>
        <end position="829"/>
    </location>
</feature>
<evidence type="ECO:0000256" key="2">
    <source>
        <dbReference type="ARBA" id="ARBA00022771"/>
    </source>
</evidence>
<dbReference type="PROSITE" id="PS00518">
    <property type="entry name" value="ZF_RING_1"/>
    <property type="match status" value="1"/>
</dbReference>
<evidence type="ECO:0000256" key="4">
    <source>
        <dbReference type="SAM" id="MobiDB-lite"/>
    </source>
</evidence>
<evidence type="ECO:0000313" key="6">
    <source>
        <dbReference type="EMBL" id="QWV59590.1"/>
    </source>
</evidence>
<feature type="compositionally biased region" description="Basic residues" evidence="4">
    <location>
        <begin position="808"/>
        <end position="829"/>
    </location>
</feature>
<feature type="compositionally biased region" description="Polar residues" evidence="4">
    <location>
        <begin position="361"/>
        <end position="374"/>
    </location>
</feature>
<dbReference type="EMBL" id="KC960018">
    <property type="protein sequence ID" value="AGS47871.1"/>
    <property type="molecule type" value="Genomic_DNA"/>
</dbReference>
<reference evidence="6" key="2">
    <citation type="submission" date="2021-06" db="EMBL/GenBank/DDBJ databases">
        <authorList>
            <person name="Xiao Q."/>
            <person name="Zhang X.X."/>
            <person name="Tang M.J."/>
        </authorList>
    </citation>
    <scope>NUCLEOTIDE SEQUENCE</scope>
    <source>
        <strain evidence="6">QF4</strain>
    </source>
</reference>
<keyword evidence="1" id="KW-0479">Metal-binding</keyword>
<sequence>MATTSSSTILSNLHTHRNLQFDYNAVTRQVQVYLNLSQNKQNVGYVCQDSKQFKFKGITWKSRHYYSNRFENIYDHIQSLPQGSLIRKQMEQFLTYLTKCSVLEHIKLCLFQYERHYKNILNDADNYFAVADYVHNVLGRGDKREIMVRSLELHKNYRNFNDEFKVADDPKQAIRSMLYHINSYVRIAIDNEHVKIQQMCKKAIDHLDEHLTLHCMANIVTYCQMCKLQYTYSVQEVCLHRLCLKCAYTSLKFNQCLKCKQNARHEKELNDDDDENKNEDDDNSNVSAAANNDDDVENDNDNADVLQQNKYNLKRFEIAKKPKVNKYNVATDEFEEDVRMCNNNDIENLLNVLTGDEHSNSRCVSDSGSHIASNKKTDQDSGTESDDESDNEEQSNVKTCVTNVMSQQEEMSDAIDQIAAEFESNLHPLTFIDTVPNYLQASNVSPPVSQYASINKTPTPPPPPPPSLPFLLNDNYSHSELPQPNVYLPHLNLNQNDFVEDNLPLRVRTSDEIENNDYFEYETVEDIHLKSEVSSSVAASNNNVAPFNSSSSTLLNSSMFDDPLNVPTLETIIGLTAATASLPSASVSDSVNFDLSNLPAETTTYQRHTNAPSAEELTIKLELDQELDNYYNFVVKQEDNGDVIDMTPYELFTNLPSSNNHDESDDDDCVIVSVPGEQQSFVPITGYRFVKNTRVVRKDRHGNKIVVKTLPGIVTEAETCAAITNIPGYETDSSSSSRKRKIDNVSVVDDQIVNLPGVPRLRKKANEECTSSFNNAGAMSPPKTRSTKAALTKVTRASAKKTAVAKIKTPKKPSKPRASKKSKAKVPKK</sequence>
<feature type="region of interest" description="Disordered" evidence="4">
    <location>
        <begin position="268"/>
        <end position="301"/>
    </location>
</feature>
<evidence type="ECO:0000256" key="3">
    <source>
        <dbReference type="ARBA" id="ARBA00022833"/>
    </source>
</evidence>
<accession>S5TJ41</accession>
<dbReference type="InterPro" id="IPR017907">
    <property type="entry name" value="Znf_RING_CS"/>
</dbReference>
<evidence type="ECO:0000313" key="5">
    <source>
        <dbReference type="EMBL" id="AGS47871.1"/>
    </source>
</evidence>
<keyword evidence="3" id="KW-0862">Zinc</keyword>
<protein>
    <submittedName>
        <fullName evidence="6">Hoar</fullName>
    </submittedName>
</protein>
<keyword evidence="2" id="KW-0863">Zinc-finger</keyword>
<dbReference type="EMBL" id="MZ394738">
    <property type="protein sequence ID" value="QWV59590.1"/>
    <property type="molecule type" value="Genomic_DNA"/>
</dbReference>